<sequence length="482" mass="52448">MYASCFMRNPTLPRPRTFIGLHQSRIESLPSAPCFIPKDRDCGCSTFRLQLWQNPVGMINKKTPIISVRAKERIEESINAGFSVTKDPEKRGSIAGAVSLIIGTSIGSGILAIPEKTSPAGFIPSANSIIICWIFLVIEALLLAEINVNLRKKRNKDIICDQNNGNIEIISIRTMAQETLGQWGGNIATATYLFLSYTSMIAYTSKSGEVVSHLVQLPASVSGATFTIIIALLISVGGTHMTDRVNQWLTSVMIGLLALIETTSISFGGGLSVPQVENWDKVPQMVPVIIFTLVFHDIAPVICAYLGGDLGRIRFSIIFGSLVPLLFLLVWDDIALGLPSNIVGFDPLELLKTEWSGMGLMIEAFSLLAVGTSLIGTLLGASQFFVEQIINLFPHLKQPFRITENEDDLSGYEGKFKLATVRNLIDKNKLNISATLMVIIPSIVLSAAVPDAFSLATDFAQKFVVKLSLHQATVGTSYKVSN</sequence>
<keyword evidence="7 8" id="KW-0472">Membrane</keyword>
<dbReference type="Gene3D" id="1.20.1740.10">
    <property type="entry name" value="Amino acid/polyamine transporter I"/>
    <property type="match status" value="1"/>
</dbReference>
<comment type="subcellular location">
    <subcellularLocation>
        <location evidence="1">Cell inner membrane</location>
        <topology evidence="1">Multi-pass membrane protein</topology>
    </subcellularLocation>
</comment>
<feature type="transmembrane region" description="Helical" evidence="8">
    <location>
        <begin position="183"/>
        <end position="203"/>
    </location>
</feature>
<feature type="transmembrane region" description="Helical" evidence="8">
    <location>
        <begin position="430"/>
        <end position="449"/>
    </location>
</feature>
<feature type="transmembrane region" description="Helical" evidence="8">
    <location>
        <begin position="285"/>
        <end position="306"/>
    </location>
</feature>
<reference evidence="9" key="1">
    <citation type="submission" date="2020-01" db="EMBL/GenBank/DDBJ databases">
        <title>Genome sequence of Kobresia littledalei, the first chromosome-level genome in the family Cyperaceae.</title>
        <authorList>
            <person name="Qu G."/>
        </authorList>
    </citation>
    <scope>NUCLEOTIDE SEQUENCE</scope>
    <source>
        <strain evidence="9">C.B.Clarke</strain>
        <tissue evidence="9">Leaf</tissue>
    </source>
</reference>
<dbReference type="AlphaFoldDB" id="A0A833VKR4"/>
<dbReference type="Pfam" id="PF03222">
    <property type="entry name" value="Trp_Tyr_perm"/>
    <property type="match status" value="1"/>
</dbReference>
<comment type="caution">
    <text evidence="9">The sequence shown here is derived from an EMBL/GenBank/DDBJ whole genome shotgun (WGS) entry which is preliminary data.</text>
</comment>
<dbReference type="GO" id="GO:0003333">
    <property type="term" value="P:amino acid transmembrane transport"/>
    <property type="evidence" value="ECO:0007669"/>
    <property type="project" value="InterPro"/>
</dbReference>
<keyword evidence="10" id="KW-1185">Reference proteome</keyword>
<dbReference type="GO" id="GO:0005886">
    <property type="term" value="C:plasma membrane"/>
    <property type="evidence" value="ECO:0007669"/>
    <property type="project" value="UniProtKB-SubCell"/>
</dbReference>
<evidence type="ECO:0000256" key="7">
    <source>
        <dbReference type="ARBA" id="ARBA00023136"/>
    </source>
</evidence>
<feature type="transmembrane region" description="Helical" evidence="8">
    <location>
        <begin position="313"/>
        <end position="331"/>
    </location>
</feature>
<evidence type="ECO:0000256" key="2">
    <source>
        <dbReference type="ARBA" id="ARBA00022448"/>
    </source>
</evidence>
<feature type="transmembrane region" description="Helical" evidence="8">
    <location>
        <begin position="248"/>
        <end position="273"/>
    </location>
</feature>
<keyword evidence="4" id="KW-0997">Cell inner membrane</keyword>
<evidence type="ECO:0000256" key="8">
    <source>
        <dbReference type="SAM" id="Phobius"/>
    </source>
</evidence>
<accession>A0A833VKR4</accession>
<feature type="transmembrane region" description="Helical" evidence="8">
    <location>
        <begin position="215"/>
        <end position="236"/>
    </location>
</feature>
<evidence type="ECO:0000313" key="9">
    <source>
        <dbReference type="EMBL" id="KAF3327118.1"/>
    </source>
</evidence>
<evidence type="ECO:0000256" key="4">
    <source>
        <dbReference type="ARBA" id="ARBA00022519"/>
    </source>
</evidence>
<protein>
    <submittedName>
        <fullName evidence="9">Tyrosine-specific transport protein 1</fullName>
    </submittedName>
</protein>
<evidence type="ECO:0000256" key="5">
    <source>
        <dbReference type="ARBA" id="ARBA00022692"/>
    </source>
</evidence>
<dbReference type="PANTHER" id="PTHR32195:SF24">
    <property type="entry name" value="TRYPTOPHAN OR TYROSINE TRANSPORTER PROTEIN"/>
    <property type="match status" value="1"/>
</dbReference>
<feature type="transmembrane region" description="Helical" evidence="8">
    <location>
        <begin position="94"/>
        <end position="113"/>
    </location>
</feature>
<evidence type="ECO:0000256" key="6">
    <source>
        <dbReference type="ARBA" id="ARBA00022989"/>
    </source>
</evidence>
<keyword evidence="3" id="KW-1003">Cell membrane</keyword>
<evidence type="ECO:0000313" key="10">
    <source>
        <dbReference type="Proteomes" id="UP000623129"/>
    </source>
</evidence>
<proteinExistence type="predicted"/>
<gene>
    <name evidence="9" type="ORF">FCM35_KLT07236</name>
</gene>
<keyword evidence="6 8" id="KW-1133">Transmembrane helix</keyword>
<name>A0A833VKR4_9POAL</name>
<feature type="transmembrane region" description="Helical" evidence="8">
    <location>
        <begin position="125"/>
        <end position="144"/>
    </location>
</feature>
<dbReference type="OrthoDB" id="2014999at2759"/>
<evidence type="ECO:0000256" key="1">
    <source>
        <dbReference type="ARBA" id="ARBA00004429"/>
    </source>
</evidence>
<dbReference type="InterPro" id="IPR018227">
    <property type="entry name" value="Amino_acid_transport_2"/>
</dbReference>
<feature type="transmembrane region" description="Helical" evidence="8">
    <location>
        <begin position="364"/>
        <end position="386"/>
    </location>
</feature>
<dbReference type="EMBL" id="SWLB01000017">
    <property type="protein sequence ID" value="KAF3327118.1"/>
    <property type="molecule type" value="Genomic_DNA"/>
</dbReference>
<dbReference type="PANTHER" id="PTHR32195">
    <property type="entry name" value="OS07G0662800 PROTEIN"/>
    <property type="match status" value="1"/>
</dbReference>
<dbReference type="Proteomes" id="UP000623129">
    <property type="component" value="Unassembled WGS sequence"/>
</dbReference>
<keyword evidence="2" id="KW-0813">Transport</keyword>
<organism evidence="9 10">
    <name type="scientific">Carex littledalei</name>
    <dbReference type="NCBI Taxonomy" id="544730"/>
    <lineage>
        <taxon>Eukaryota</taxon>
        <taxon>Viridiplantae</taxon>
        <taxon>Streptophyta</taxon>
        <taxon>Embryophyta</taxon>
        <taxon>Tracheophyta</taxon>
        <taxon>Spermatophyta</taxon>
        <taxon>Magnoliopsida</taxon>
        <taxon>Liliopsida</taxon>
        <taxon>Poales</taxon>
        <taxon>Cyperaceae</taxon>
        <taxon>Cyperoideae</taxon>
        <taxon>Cariceae</taxon>
        <taxon>Carex</taxon>
        <taxon>Carex subgen. Euthyceras</taxon>
    </lineage>
</organism>
<keyword evidence="5 8" id="KW-0812">Transmembrane</keyword>
<evidence type="ECO:0000256" key="3">
    <source>
        <dbReference type="ARBA" id="ARBA00022475"/>
    </source>
</evidence>